<accession>A0A1J3C7Q1</accession>
<dbReference type="InterPro" id="IPR032675">
    <property type="entry name" value="LRR_dom_sf"/>
</dbReference>
<keyword evidence="4" id="KW-0378">Hydrolase</keyword>
<evidence type="ECO:0000259" key="8">
    <source>
        <dbReference type="PROSITE" id="PS50104"/>
    </source>
</evidence>
<dbReference type="InterPro" id="IPR045344">
    <property type="entry name" value="C-JID"/>
</dbReference>
<sequence>MVDLVSHFHHLTQASANESQRQKHKSYLIHSIMAASSFSSAESPQVFINFRGKQLRNGFVSHLDKALRRDGINVFIDRDETRGKDLSVLFSRIEESSVALAIFSSLYTESHWCLNELEKIKECADLGKLVVIPVFYKVETDHVKNLKGVFGDKFWELAKTCKGEKLDKWREALEDVPKKLGFTLTEMSDEGECINQIVKQVMKVIHDFWTELERDVPIDDPSAGEGEMFEAVSDSPPLFGSETRLKQLEDKLDFDCKRTLTIGVVGMPGIGKTTLTKMLYEKWQHKFLRCVFLHDCVMMDRNILMKELLRGDDNVDQQVADLSPESLKTRLLSKKSLVVLDNVGDKKQIQILLGECDWIKRGSRIFITTSDRSVIEGMVDDTYEVLRLTGRDSFHYFSHFAFSGKLSTPKGNFMNLSRLFADYAKGNPLALKILGIELNGKAETQWEDKLCKLAQSPNKTIQDVLQISYDGLSQRQKDMFLDVACFFRSGEEYYVRCLVEESCDAEPIDVVREIKDLANKFLINISGGRVEMHDLLYTFGKELGSQGSRRLWNHKGVIGALKKQAGADRVRGIFLDMSELKHKIPLDRVTFTEMRKLRYLKFYSSRCHRECKADCKLNFPEGLEFPVDELRYLYWLKFPLEKLPKDFNPKNLTDLNLPYSEIEELWEGVKDTPKLKWVDLSHSSKLCNLSGLVNAESLQRLNLEGCTSLEELPKDMKRMKSLILLNMRGCTSLQFLPHMNLISMKTLILTNCSSLEKFRVISDNLETLHLDGTAIGQLPTNMVKLQRLIVLNLKDCKMLRAVPKCLGKLKALQELVLSGCSKLKIFPIPIENMKCLQILLLDGTSIADMPKIFQFNISKVEDLSQLRRGVNGLSSLKRLCLSRNDMISNLQIDISQLHHLKLLDLKYCKNLKSIPLLPPNLEILDAHGCQKLRTVASPMALVKHMEQVHSKFIFTNCTNLEQAAKNSITLYAQRKSQLDSVRCYKEGSFSEALLITSFPGSEVPTWFNYQTVGSTLKLKFPPHWCDNRLSTIALCAVVAFPCTQDEISRFSIQCTCEFTNELGTYTHFSCILGGGWIEPRKIDSDHVFIGYTSSSHITNHAQGSLQSQEHHECVPTEASIKFEVRDGAGEIVNCGLSLVYEEPNHVVIEGNCNGTSSRRVLSVGKSIVSFAAGFLSIVLRYLWVGAVFFSVCGLVKSLH</sequence>
<dbReference type="FunFam" id="3.40.50.10140:FF:000007">
    <property type="entry name" value="Disease resistance protein (TIR-NBS-LRR class)"/>
    <property type="match status" value="1"/>
</dbReference>
<name>A0A1J3C7Q1_NOCCA</name>
<reference evidence="9" key="1">
    <citation type="submission" date="2016-07" db="EMBL/GenBank/DDBJ databases">
        <title>De novo transcriptome assembly of four accessions of the metal hyperaccumulator plant Noccaea caerulescens.</title>
        <authorList>
            <person name="Blande D."/>
            <person name="Halimaa P."/>
            <person name="Tervahauta A.I."/>
            <person name="Aarts M.G."/>
            <person name="Karenlampi S.O."/>
        </authorList>
    </citation>
    <scope>NUCLEOTIDE SEQUENCE</scope>
</reference>
<dbReference type="FunFam" id="3.80.10.10:FF:000386">
    <property type="entry name" value="Disease resistance protein RPS4"/>
    <property type="match status" value="1"/>
</dbReference>
<protein>
    <recommendedName>
        <fullName evidence="1">ADP-ribosyl cyclase/cyclic ADP-ribose hydrolase</fullName>
        <ecNumber evidence="1">3.2.2.6</ecNumber>
    </recommendedName>
</protein>
<dbReference type="GO" id="GO:0061809">
    <property type="term" value="F:NAD+ nucleosidase activity, cyclic ADP-ribose generating"/>
    <property type="evidence" value="ECO:0007669"/>
    <property type="project" value="UniProtKB-EC"/>
</dbReference>
<dbReference type="GO" id="GO:0007165">
    <property type="term" value="P:signal transduction"/>
    <property type="evidence" value="ECO:0007669"/>
    <property type="project" value="InterPro"/>
</dbReference>
<dbReference type="Gene3D" id="3.40.50.300">
    <property type="entry name" value="P-loop containing nucleotide triphosphate hydrolases"/>
    <property type="match status" value="1"/>
</dbReference>
<evidence type="ECO:0000256" key="7">
    <source>
        <dbReference type="SAM" id="Phobius"/>
    </source>
</evidence>
<dbReference type="PANTHER" id="PTHR11017:SF589">
    <property type="entry name" value="ADP-RIBOSYL CYCLASE_CYCLIC ADP-RIBOSE HYDROLASE-RELATED"/>
    <property type="match status" value="1"/>
</dbReference>
<evidence type="ECO:0000256" key="2">
    <source>
        <dbReference type="ARBA" id="ARBA00022614"/>
    </source>
</evidence>
<keyword evidence="5" id="KW-0520">NAD</keyword>
<dbReference type="InterPro" id="IPR044974">
    <property type="entry name" value="Disease_R_plants"/>
</dbReference>
<keyword evidence="7" id="KW-1133">Transmembrane helix</keyword>
<keyword evidence="7" id="KW-0812">Transmembrane</keyword>
<gene>
    <name evidence="9" type="ORF">GA_TR1194_c0_g1_i1_g.3779</name>
</gene>
<proteinExistence type="predicted"/>
<evidence type="ECO:0000313" key="9">
    <source>
        <dbReference type="EMBL" id="JAU03953.1"/>
    </source>
</evidence>
<comment type="catalytic activity">
    <reaction evidence="6">
        <text>NAD(+) + H2O = ADP-D-ribose + nicotinamide + H(+)</text>
        <dbReference type="Rhea" id="RHEA:16301"/>
        <dbReference type="ChEBI" id="CHEBI:15377"/>
        <dbReference type="ChEBI" id="CHEBI:15378"/>
        <dbReference type="ChEBI" id="CHEBI:17154"/>
        <dbReference type="ChEBI" id="CHEBI:57540"/>
        <dbReference type="ChEBI" id="CHEBI:57967"/>
        <dbReference type="EC" id="3.2.2.6"/>
    </reaction>
    <physiologicalReaction direction="left-to-right" evidence="6">
        <dbReference type="Rhea" id="RHEA:16302"/>
    </physiologicalReaction>
</comment>
<dbReference type="AlphaFoldDB" id="A0A1J3C7Q1"/>
<dbReference type="InterPro" id="IPR058192">
    <property type="entry name" value="WHD_ROQ1-like"/>
</dbReference>
<dbReference type="SMART" id="SM00255">
    <property type="entry name" value="TIR"/>
    <property type="match status" value="1"/>
</dbReference>
<dbReference type="Pfam" id="PF00931">
    <property type="entry name" value="NB-ARC"/>
    <property type="match status" value="1"/>
</dbReference>
<evidence type="ECO:0000256" key="1">
    <source>
        <dbReference type="ARBA" id="ARBA00011982"/>
    </source>
</evidence>
<dbReference type="InterPro" id="IPR042197">
    <property type="entry name" value="Apaf_helical"/>
</dbReference>
<dbReference type="SUPFAM" id="SSF52540">
    <property type="entry name" value="P-loop containing nucleoside triphosphate hydrolases"/>
    <property type="match status" value="1"/>
</dbReference>
<dbReference type="PROSITE" id="PS50104">
    <property type="entry name" value="TIR"/>
    <property type="match status" value="1"/>
</dbReference>
<feature type="domain" description="TIR" evidence="8">
    <location>
        <begin position="42"/>
        <end position="205"/>
    </location>
</feature>
<evidence type="ECO:0000256" key="5">
    <source>
        <dbReference type="ARBA" id="ARBA00023027"/>
    </source>
</evidence>
<evidence type="ECO:0000256" key="4">
    <source>
        <dbReference type="ARBA" id="ARBA00022801"/>
    </source>
</evidence>
<dbReference type="PRINTS" id="PR00364">
    <property type="entry name" value="DISEASERSIST"/>
</dbReference>
<dbReference type="GO" id="GO:0043531">
    <property type="term" value="F:ADP binding"/>
    <property type="evidence" value="ECO:0007669"/>
    <property type="project" value="InterPro"/>
</dbReference>
<dbReference type="Gene3D" id="1.10.8.430">
    <property type="entry name" value="Helical domain of apoptotic protease-activating factors"/>
    <property type="match status" value="1"/>
</dbReference>
<organism evidence="9">
    <name type="scientific">Noccaea caerulescens</name>
    <name type="common">Alpine penny-cress</name>
    <name type="synonym">Thlaspi caerulescens</name>
    <dbReference type="NCBI Taxonomy" id="107243"/>
    <lineage>
        <taxon>Eukaryota</taxon>
        <taxon>Viridiplantae</taxon>
        <taxon>Streptophyta</taxon>
        <taxon>Embryophyta</taxon>
        <taxon>Tracheophyta</taxon>
        <taxon>Spermatophyta</taxon>
        <taxon>Magnoliopsida</taxon>
        <taxon>eudicotyledons</taxon>
        <taxon>Gunneridae</taxon>
        <taxon>Pentapetalae</taxon>
        <taxon>rosids</taxon>
        <taxon>malvids</taxon>
        <taxon>Brassicales</taxon>
        <taxon>Brassicaceae</taxon>
        <taxon>Coluteocarpeae</taxon>
        <taxon>Noccaea</taxon>
    </lineage>
</organism>
<dbReference type="InterPro" id="IPR027417">
    <property type="entry name" value="P-loop_NTPase"/>
</dbReference>
<dbReference type="EC" id="3.2.2.6" evidence="1"/>
<dbReference type="PANTHER" id="PTHR11017">
    <property type="entry name" value="LEUCINE-RICH REPEAT-CONTAINING PROTEIN"/>
    <property type="match status" value="1"/>
</dbReference>
<dbReference type="GO" id="GO:0006952">
    <property type="term" value="P:defense response"/>
    <property type="evidence" value="ECO:0007669"/>
    <property type="project" value="InterPro"/>
</dbReference>
<dbReference type="Pfam" id="PF07725">
    <property type="entry name" value="LRR_3"/>
    <property type="match status" value="1"/>
</dbReference>
<dbReference type="InterPro" id="IPR000157">
    <property type="entry name" value="TIR_dom"/>
</dbReference>
<dbReference type="InterPro" id="IPR011713">
    <property type="entry name" value="Leu-rich_rpt_3"/>
</dbReference>
<dbReference type="Gene3D" id="3.80.10.10">
    <property type="entry name" value="Ribonuclease Inhibitor"/>
    <property type="match status" value="2"/>
</dbReference>
<evidence type="ECO:0000256" key="3">
    <source>
        <dbReference type="ARBA" id="ARBA00022737"/>
    </source>
</evidence>
<keyword evidence="2" id="KW-0433">Leucine-rich repeat</keyword>
<keyword evidence="7" id="KW-0472">Membrane</keyword>
<dbReference type="SUPFAM" id="SSF52200">
    <property type="entry name" value="Toll/Interleukin receptor TIR domain"/>
    <property type="match status" value="1"/>
</dbReference>
<dbReference type="Gene3D" id="3.40.50.10140">
    <property type="entry name" value="Toll/interleukin-1 receptor homology (TIR) domain"/>
    <property type="match status" value="1"/>
</dbReference>
<dbReference type="SUPFAM" id="SSF52058">
    <property type="entry name" value="L domain-like"/>
    <property type="match status" value="1"/>
</dbReference>
<feature type="transmembrane region" description="Helical" evidence="7">
    <location>
        <begin position="1167"/>
        <end position="1195"/>
    </location>
</feature>
<evidence type="ECO:0000256" key="6">
    <source>
        <dbReference type="ARBA" id="ARBA00047304"/>
    </source>
</evidence>
<dbReference type="Pfam" id="PF01582">
    <property type="entry name" value="TIR"/>
    <property type="match status" value="1"/>
</dbReference>
<dbReference type="EMBL" id="GEVI01028367">
    <property type="protein sequence ID" value="JAU03953.1"/>
    <property type="molecule type" value="Transcribed_RNA"/>
</dbReference>
<keyword evidence="3" id="KW-0677">Repeat</keyword>
<dbReference type="InterPro" id="IPR035897">
    <property type="entry name" value="Toll_tir_struct_dom_sf"/>
</dbReference>
<dbReference type="Pfam" id="PF23282">
    <property type="entry name" value="WHD_ROQ1"/>
    <property type="match status" value="1"/>
</dbReference>
<dbReference type="InterPro" id="IPR002182">
    <property type="entry name" value="NB-ARC"/>
</dbReference>
<dbReference type="Pfam" id="PF20160">
    <property type="entry name" value="C-JID"/>
    <property type="match status" value="1"/>
</dbReference>